<dbReference type="InterPro" id="IPR020993">
    <property type="entry name" value="Centromere_CenpK"/>
</dbReference>
<sequence length="254" mass="29209">MAEGKTDSQATAELSEAARLDLLRLCSEQFAELQELQNAILYEPDSCEDEEVVSHLKATEDLLKQWRSAEPKALPSNSEVLVEAGIEEMVKLCSELQMVHSSYEAKRDTLRKIKELEEKWLENKKEIYNATVEHAEQLEKKKKTSSETSLLEDAKNDMQKMQAYLQTLMQCLGSVLEDHVPPIQIESTTNSEKDENISLKDILELLMNKALNSPHDPYVDIGDIRWMPYVELLLRYGIVVRHHENNFKVCLENF</sequence>
<evidence type="ECO:0000256" key="5">
    <source>
        <dbReference type="ARBA" id="ARBA00023054"/>
    </source>
</evidence>
<reference evidence="8" key="3">
    <citation type="submission" date="2025-09" db="UniProtKB">
        <authorList>
            <consortium name="Ensembl"/>
        </authorList>
    </citation>
    <scope>IDENTIFICATION</scope>
</reference>
<dbReference type="GO" id="GO:0000775">
    <property type="term" value="C:chromosome, centromeric region"/>
    <property type="evidence" value="ECO:0007669"/>
    <property type="project" value="UniProtKB-SubCell"/>
</dbReference>
<reference evidence="8" key="2">
    <citation type="submission" date="2025-08" db="UniProtKB">
        <authorList>
            <consortium name="Ensembl"/>
        </authorList>
    </citation>
    <scope>IDENTIFICATION</scope>
</reference>
<protein>
    <recommendedName>
        <fullName evidence="10">Centromere protein K</fullName>
    </recommendedName>
</protein>
<dbReference type="GO" id="GO:0005634">
    <property type="term" value="C:nucleus"/>
    <property type="evidence" value="ECO:0007669"/>
    <property type="project" value="UniProtKB-SubCell"/>
</dbReference>
<dbReference type="OrthoDB" id="9445768at2759"/>
<dbReference type="AlphaFoldDB" id="A0A3P8WF96"/>
<evidence type="ECO:0008006" key="10">
    <source>
        <dbReference type="Google" id="ProtNLM"/>
    </source>
</evidence>
<dbReference type="GeneTree" id="ENSGT00390000006243"/>
<dbReference type="Ensembl" id="ENSCSET00000025429.1">
    <property type="protein sequence ID" value="ENSCSEP00000025097.1"/>
    <property type="gene ID" value="ENSCSEG00000016029.1"/>
</dbReference>
<proteinExistence type="inferred from homology"/>
<evidence type="ECO:0000256" key="4">
    <source>
        <dbReference type="ARBA" id="ARBA00022454"/>
    </source>
</evidence>
<dbReference type="OMA" id="QNEIILC"/>
<keyword evidence="5" id="KW-0175">Coiled coil</keyword>
<keyword evidence="6" id="KW-0539">Nucleus</keyword>
<dbReference type="GeneID" id="103384336"/>
<evidence type="ECO:0000256" key="3">
    <source>
        <dbReference type="ARBA" id="ARBA00005795"/>
    </source>
</evidence>
<dbReference type="STRING" id="244447.ENSCSEP00000025097"/>
<keyword evidence="4" id="KW-0158">Chromosome</keyword>
<dbReference type="CTD" id="64105"/>
<dbReference type="RefSeq" id="XP_008316044.1">
    <property type="nucleotide sequence ID" value="XM_008317822.3"/>
</dbReference>
<dbReference type="Pfam" id="PF11802">
    <property type="entry name" value="CENP-K"/>
    <property type="match status" value="1"/>
</dbReference>
<evidence type="ECO:0000256" key="2">
    <source>
        <dbReference type="ARBA" id="ARBA00004584"/>
    </source>
</evidence>
<evidence type="ECO:0000313" key="8">
    <source>
        <dbReference type="Ensembl" id="ENSCSEP00000025097.1"/>
    </source>
</evidence>
<reference evidence="8 9" key="1">
    <citation type="journal article" date="2014" name="Nat. Genet.">
        <title>Whole-genome sequence of a flatfish provides insights into ZW sex chromosome evolution and adaptation to a benthic lifestyle.</title>
        <authorList>
            <person name="Chen S."/>
            <person name="Zhang G."/>
            <person name="Shao C."/>
            <person name="Huang Q."/>
            <person name="Liu G."/>
            <person name="Zhang P."/>
            <person name="Song W."/>
            <person name="An N."/>
            <person name="Chalopin D."/>
            <person name="Volff J.N."/>
            <person name="Hong Y."/>
            <person name="Li Q."/>
            <person name="Sha Z."/>
            <person name="Zhou H."/>
            <person name="Xie M."/>
            <person name="Yu Q."/>
            <person name="Liu Y."/>
            <person name="Xiang H."/>
            <person name="Wang N."/>
            <person name="Wu K."/>
            <person name="Yang C."/>
            <person name="Zhou Q."/>
            <person name="Liao X."/>
            <person name="Yang L."/>
            <person name="Hu Q."/>
            <person name="Zhang J."/>
            <person name="Meng L."/>
            <person name="Jin L."/>
            <person name="Tian Y."/>
            <person name="Lian J."/>
            <person name="Yang J."/>
            <person name="Miao G."/>
            <person name="Liu S."/>
            <person name="Liang Z."/>
            <person name="Yan F."/>
            <person name="Li Y."/>
            <person name="Sun B."/>
            <person name="Zhang H."/>
            <person name="Zhang J."/>
            <person name="Zhu Y."/>
            <person name="Du M."/>
            <person name="Zhao Y."/>
            <person name="Schartl M."/>
            <person name="Tang Q."/>
            <person name="Wang J."/>
        </authorList>
    </citation>
    <scope>NUCLEOTIDE SEQUENCE</scope>
</reference>
<keyword evidence="9" id="KW-1185">Reference proteome</keyword>
<keyword evidence="7" id="KW-0137">Centromere</keyword>
<dbReference type="KEGG" id="csem:103384336"/>
<evidence type="ECO:0000256" key="6">
    <source>
        <dbReference type="ARBA" id="ARBA00023242"/>
    </source>
</evidence>
<dbReference type="Proteomes" id="UP000265120">
    <property type="component" value="Chromosome 9"/>
</dbReference>
<evidence type="ECO:0000256" key="1">
    <source>
        <dbReference type="ARBA" id="ARBA00004123"/>
    </source>
</evidence>
<evidence type="ECO:0000313" key="9">
    <source>
        <dbReference type="Proteomes" id="UP000265120"/>
    </source>
</evidence>
<evidence type="ECO:0000256" key="7">
    <source>
        <dbReference type="ARBA" id="ARBA00023328"/>
    </source>
</evidence>
<dbReference type="PANTHER" id="PTHR14401">
    <property type="entry name" value="CENTROMERE PROTEIN K"/>
    <property type="match status" value="1"/>
</dbReference>
<dbReference type="GO" id="GO:0051382">
    <property type="term" value="P:kinetochore assembly"/>
    <property type="evidence" value="ECO:0007669"/>
    <property type="project" value="InterPro"/>
</dbReference>
<dbReference type="InParanoid" id="A0A3P8WF96"/>
<accession>A0A3P8WF96</accession>
<dbReference type="PANTHER" id="PTHR14401:SF6">
    <property type="entry name" value="CENTROMERE PROTEIN K"/>
    <property type="match status" value="1"/>
</dbReference>
<comment type="similarity">
    <text evidence="3">Belongs to the CENP-K/MCM22 family.</text>
</comment>
<organism evidence="8 9">
    <name type="scientific">Cynoglossus semilaevis</name>
    <name type="common">Tongue sole</name>
    <dbReference type="NCBI Taxonomy" id="244447"/>
    <lineage>
        <taxon>Eukaryota</taxon>
        <taxon>Metazoa</taxon>
        <taxon>Chordata</taxon>
        <taxon>Craniata</taxon>
        <taxon>Vertebrata</taxon>
        <taxon>Euteleostomi</taxon>
        <taxon>Actinopterygii</taxon>
        <taxon>Neopterygii</taxon>
        <taxon>Teleostei</taxon>
        <taxon>Neoteleostei</taxon>
        <taxon>Acanthomorphata</taxon>
        <taxon>Carangaria</taxon>
        <taxon>Pleuronectiformes</taxon>
        <taxon>Pleuronectoidei</taxon>
        <taxon>Cynoglossidae</taxon>
        <taxon>Cynoglossinae</taxon>
        <taxon>Cynoglossus</taxon>
    </lineage>
</organism>
<comment type="subcellular location">
    <subcellularLocation>
        <location evidence="2">Chromosome</location>
        <location evidence="2">Centromere</location>
    </subcellularLocation>
    <subcellularLocation>
        <location evidence="1">Nucleus</location>
    </subcellularLocation>
</comment>
<dbReference type="GO" id="GO:0000070">
    <property type="term" value="P:mitotic sister chromatid segregation"/>
    <property type="evidence" value="ECO:0007669"/>
    <property type="project" value="TreeGrafter"/>
</dbReference>
<name>A0A3P8WF96_CYNSE</name>